<dbReference type="EMBL" id="LCEJ01000031">
    <property type="protein sequence ID" value="KKS70265.1"/>
    <property type="molecule type" value="Genomic_DNA"/>
</dbReference>
<keyword evidence="1" id="KW-0472">Membrane</keyword>
<keyword evidence="1" id="KW-0812">Transmembrane</keyword>
<sequence>MKKNLPAGLIILFFLLLNLSISSPFVAKAYAVCSEGEDEKGNPITEQMLKQDPKREKDIVKCLAIDTAIGKISTEPAGFVKSIYSVVLGLSGGIALIMIIIAGYKFMASQGNPEAIKAATEGLTSAIVGLLFIIFAFVILQIIGVDILRIPGFNP</sequence>
<dbReference type="InterPro" id="IPR043993">
    <property type="entry name" value="T4SS_pilin"/>
</dbReference>
<keyword evidence="1" id="KW-1133">Transmembrane helix</keyword>
<comment type="caution">
    <text evidence="2">The sequence shown here is derived from an EMBL/GenBank/DDBJ whole genome shotgun (WGS) entry which is preliminary data.</text>
</comment>
<name>A0A0G1BA67_9BACT</name>
<evidence type="ECO:0000313" key="2">
    <source>
        <dbReference type="EMBL" id="KKS70265.1"/>
    </source>
</evidence>
<feature type="transmembrane region" description="Helical" evidence="1">
    <location>
        <begin position="83"/>
        <end position="104"/>
    </location>
</feature>
<dbReference type="Pfam" id="PF18895">
    <property type="entry name" value="T4SS_pilin"/>
    <property type="match status" value="1"/>
</dbReference>
<evidence type="ECO:0000256" key="1">
    <source>
        <dbReference type="SAM" id="Phobius"/>
    </source>
</evidence>
<protein>
    <submittedName>
        <fullName evidence="2">Uncharacterized protein</fullName>
    </submittedName>
</protein>
<evidence type="ECO:0000313" key="3">
    <source>
        <dbReference type="Proteomes" id="UP000034785"/>
    </source>
</evidence>
<reference evidence="2 3" key="1">
    <citation type="journal article" date="2015" name="Nature">
        <title>rRNA introns, odd ribosomes, and small enigmatic genomes across a large radiation of phyla.</title>
        <authorList>
            <person name="Brown C.T."/>
            <person name="Hug L.A."/>
            <person name="Thomas B.C."/>
            <person name="Sharon I."/>
            <person name="Castelle C.J."/>
            <person name="Singh A."/>
            <person name="Wilkins M.J."/>
            <person name="Williams K.H."/>
            <person name="Banfield J.F."/>
        </authorList>
    </citation>
    <scope>NUCLEOTIDE SEQUENCE [LARGE SCALE GENOMIC DNA]</scope>
</reference>
<gene>
    <name evidence="2" type="ORF">UV41_C0031G0005</name>
</gene>
<dbReference type="Proteomes" id="UP000034785">
    <property type="component" value="Unassembled WGS sequence"/>
</dbReference>
<feature type="non-terminal residue" evidence="2">
    <location>
        <position position="155"/>
    </location>
</feature>
<proteinExistence type="predicted"/>
<dbReference type="AlphaFoldDB" id="A0A0G1BA67"/>
<organism evidence="2 3">
    <name type="scientific">Candidatus Daviesbacteria bacterium GW2011_GWA2_42_7</name>
    <dbReference type="NCBI Taxonomy" id="1618425"/>
    <lineage>
        <taxon>Bacteria</taxon>
        <taxon>Candidatus Daviesiibacteriota</taxon>
    </lineage>
</organism>
<feature type="transmembrane region" description="Helical" evidence="1">
    <location>
        <begin position="125"/>
        <end position="145"/>
    </location>
</feature>
<accession>A0A0G1BA67</accession>